<evidence type="ECO:0000313" key="2">
    <source>
        <dbReference type="Proteomes" id="UP000236370"/>
    </source>
</evidence>
<organism evidence="1 2">
    <name type="scientific">Pan troglodytes</name>
    <name type="common">Chimpanzee</name>
    <dbReference type="NCBI Taxonomy" id="9598"/>
    <lineage>
        <taxon>Eukaryota</taxon>
        <taxon>Metazoa</taxon>
        <taxon>Chordata</taxon>
        <taxon>Craniata</taxon>
        <taxon>Vertebrata</taxon>
        <taxon>Euteleostomi</taxon>
        <taxon>Mammalia</taxon>
        <taxon>Eutheria</taxon>
        <taxon>Euarchontoglires</taxon>
        <taxon>Primates</taxon>
        <taxon>Haplorrhini</taxon>
        <taxon>Catarrhini</taxon>
        <taxon>Hominidae</taxon>
        <taxon>Pan</taxon>
    </lineage>
</organism>
<sequence>PMRKSYRGDRERWKTLCPHVAAEGLRERWLPLLH</sequence>
<dbReference type="Proteomes" id="UP000236370">
    <property type="component" value="Unassembled WGS sequence"/>
</dbReference>
<name>A0A2J8J9D0_PANTR</name>
<dbReference type="EMBL" id="NBAG03000498">
    <property type="protein sequence ID" value="PNI19380.1"/>
    <property type="molecule type" value="Genomic_DNA"/>
</dbReference>
<evidence type="ECO:0000313" key="1">
    <source>
        <dbReference type="EMBL" id="PNI19380.1"/>
    </source>
</evidence>
<feature type="non-terminal residue" evidence="1">
    <location>
        <position position="1"/>
    </location>
</feature>
<reference evidence="1 2" key="1">
    <citation type="submission" date="2017-12" db="EMBL/GenBank/DDBJ databases">
        <title>High-resolution comparative analysis of great ape genomes.</title>
        <authorList>
            <person name="Pollen A."/>
            <person name="Hastie A."/>
            <person name="Hormozdiari F."/>
            <person name="Dougherty M."/>
            <person name="Liu R."/>
            <person name="Chaisson M."/>
            <person name="Hoppe E."/>
            <person name="Hill C."/>
            <person name="Pang A."/>
            <person name="Hillier L."/>
            <person name="Baker C."/>
            <person name="Armstrong J."/>
            <person name="Shendure J."/>
            <person name="Paten B."/>
            <person name="Wilson R."/>
            <person name="Chao H."/>
            <person name="Schneider V."/>
            <person name="Ventura M."/>
            <person name="Kronenberg Z."/>
            <person name="Murali S."/>
            <person name="Gordon D."/>
            <person name="Cantsilieris S."/>
            <person name="Munson K."/>
            <person name="Nelson B."/>
            <person name="Raja A."/>
            <person name="Underwood J."/>
            <person name="Diekhans M."/>
            <person name="Fiddes I."/>
            <person name="Haussler D."/>
            <person name="Eichler E."/>
        </authorList>
    </citation>
    <scope>NUCLEOTIDE SEQUENCE [LARGE SCALE GENOMIC DNA]</scope>
    <source>
        <strain evidence="1">Yerkes chimp pedigree #C0471</strain>
    </source>
</reference>
<accession>A0A2J8J9D0</accession>
<comment type="caution">
    <text evidence="1">The sequence shown here is derived from an EMBL/GenBank/DDBJ whole genome shotgun (WGS) entry which is preliminary data.</text>
</comment>
<dbReference type="AlphaFoldDB" id="A0A2J8J9D0"/>
<proteinExistence type="predicted"/>
<protein>
    <submittedName>
        <fullName evidence="1">PNPO isoform 9</fullName>
    </submittedName>
</protein>
<gene>
    <name evidence="1" type="ORF">CK820_G0049669</name>
</gene>